<dbReference type="Proteomes" id="UP000468901">
    <property type="component" value="Unassembled WGS sequence"/>
</dbReference>
<proteinExistence type="predicted"/>
<accession>A0A6N6VKF5</accession>
<dbReference type="RefSeq" id="WP_152216607.1">
    <property type="nucleotide sequence ID" value="NZ_JBAQYD010000317.1"/>
</dbReference>
<evidence type="ECO:0000256" key="1">
    <source>
        <dbReference type="ARBA" id="ARBA00023125"/>
    </source>
</evidence>
<feature type="domain" description="HTH tetR-type" evidence="3">
    <location>
        <begin position="6"/>
        <end position="66"/>
    </location>
</feature>
<sequence length="202" mass="22115">MARKKASPEDKIIDAALKLALAQGWRDLALADIAAEAKIGLPELAHIFHSKADILAAFERRIDAEVLAAAETEGIESESPRDRLFDVLMLRFDALGPRKPALKRIALDLAGDPMGALSLIRPALQSLGWMLEAAGIDSSGLRGAIRVRGLALVWAAAFRVWLNDGEDQARTMAELDKRLRQAEEWKDALSRLRTRKTDDAAA</sequence>
<evidence type="ECO:0000313" key="5">
    <source>
        <dbReference type="Proteomes" id="UP000468901"/>
    </source>
</evidence>
<gene>
    <name evidence="4" type="ORF">F2P47_11985</name>
</gene>
<keyword evidence="1 2" id="KW-0238">DNA-binding</keyword>
<dbReference type="AlphaFoldDB" id="A0A6N6VKF5"/>
<organism evidence="4 5">
    <name type="scientific">Parvibaculum sedimenti</name>
    <dbReference type="NCBI Taxonomy" id="2608632"/>
    <lineage>
        <taxon>Bacteria</taxon>
        <taxon>Pseudomonadati</taxon>
        <taxon>Pseudomonadota</taxon>
        <taxon>Alphaproteobacteria</taxon>
        <taxon>Hyphomicrobiales</taxon>
        <taxon>Parvibaculaceae</taxon>
        <taxon>Parvibaculum</taxon>
    </lineage>
</organism>
<name>A0A6N6VKF5_9HYPH</name>
<dbReference type="Pfam" id="PF00440">
    <property type="entry name" value="TetR_N"/>
    <property type="match status" value="1"/>
</dbReference>
<evidence type="ECO:0000259" key="3">
    <source>
        <dbReference type="PROSITE" id="PS50977"/>
    </source>
</evidence>
<dbReference type="EMBL" id="WESC01000010">
    <property type="protein sequence ID" value="KAB7739435.1"/>
    <property type="molecule type" value="Genomic_DNA"/>
</dbReference>
<protein>
    <submittedName>
        <fullName evidence="4">TetR family transcriptional regulator</fullName>
    </submittedName>
</protein>
<evidence type="ECO:0000313" key="4">
    <source>
        <dbReference type="EMBL" id="KAB7739435.1"/>
    </source>
</evidence>
<feature type="DNA-binding region" description="H-T-H motif" evidence="2">
    <location>
        <begin position="29"/>
        <end position="48"/>
    </location>
</feature>
<evidence type="ECO:0000256" key="2">
    <source>
        <dbReference type="PROSITE-ProRule" id="PRU00335"/>
    </source>
</evidence>
<dbReference type="GO" id="GO:0003677">
    <property type="term" value="F:DNA binding"/>
    <property type="evidence" value="ECO:0007669"/>
    <property type="project" value="UniProtKB-UniRule"/>
</dbReference>
<dbReference type="PROSITE" id="PS50977">
    <property type="entry name" value="HTH_TETR_2"/>
    <property type="match status" value="1"/>
</dbReference>
<dbReference type="InterPro" id="IPR009057">
    <property type="entry name" value="Homeodomain-like_sf"/>
</dbReference>
<dbReference type="Gene3D" id="1.10.357.10">
    <property type="entry name" value="Tetracycline Repressor, domain 2"/>
    <property type="match status" value="1"/>
</dbReference>
<reference evidence="4 5" key="1">
    <citation type="submission" date="2019-09" db="EMBL/GenBank/DDBJ databases">
        <title>Parvibaculum sedimenti sp. nov., isolated from sediment.</title>
        <authorList>
            <person name="Wang Y."/>
        </authorList>
    </citation>
    <scope>NUCLEOTIDE SEQUENCE [LARGE SCALE GENOMIC DNA]</scope>
    <source>
        <strain evidence="4 5">HXT-9</strain>
    </source>
</reference>
<comment type="caution">
    <text evidence="4">The sequence shown here is derived from an EMBL/GenBank/DDBJ whole genome shotgun (WGS) entry which is preliminary data.</text>
</comment>
<keyword evidence="5" id="KW-1185">Reference proteome</keyword>
<dbReference type="InterPro" id="IPR001647">
    <property type="entry name" value="HTH_TetR"/>
</dbReference>
<dbReference type="SUPFAM" id="SSF46689">
    <property type="entry name" value="Homeodomain-like"/>
    <property type="match status" value="1"/>
</dbReference>